<organism evidence="1 2">
    <name type="scientific">Oryzias melastigma</name>
    <name type="common">Marine medaka</name>
    <dbReference type="NCBI Taxonomy" id="30732"/>
    <lineage>
        <taxon>Eukaryota</taxon>
        <taxon>Metazoa</taxon>
        <taxon>Chordata</taxon>
        <taxon>Craniata</taxon>
        <taxon>Vertebrata</taxon>
        <taxon>Euteleostomi</taxon>
        <taxon>Actinopterygii</taxon>
        <taxon>Neopterygii</taxon>
        <taxon>Teleostei</taxon>
        <taxon>Neoteleostei</taxon>
        <taxon>Acanthomorphata</taxon>
        <taxon>Ovalentaria</taxon>
        <taxon>Atherinomorphae</taxon>
        <taxon>Beloniformes</taxon>
        <taxon>Adrianichthyidae</taxon>
        <taxon>Oryziinae</taxon>
        <taxon>Oryzias</taxon>
    </lineage>
</organism>
<proteinExistence type="predicted"/>
<gene>
    <name evidence="1" type="ORF">FQA47_018304</name>
</gene>
<sequence length="74" mass="7959">MRSLLIKADPTMIAPGVKSTNILQDPSQLMYFKHQDITENGSAVTGLLQSQVLHGGTSIVHLQVIPLISSIPAH</sequence>
<dbReference type="AlphaFoldDB" id="A0A834BXZ9"/>
<comment type="caution">
    <text evidence="1">The sequence shown here is derived from an EMBL/GenBank/DDBJ whole genome shotgun (WGS) entry which is preliminary data.</text>
</comment>
<name>A0A834BXZ9_ORYME</name>
<dbReference type="EMBL" id="WKFB01000821">
    <property type="protein sequence ID" value="KAF6717624.1"/>
    <property type="molecule type" value="Genomic_DNA"/>
</dbReference>
<protein>
    <submittedName>
        <fullName evidence="1">Uncharacterized protein</fullName>
    </submittedName>
</protein>
<reference evidence="1" key="1">
    <citation type="journal article" name="BMC Genomics">
        <title>Long-read sequencing and de novo genome assembly of marine medaka (Oryzias melastigma).</title>
        <authorList>
            <person name="Liang P."/>
            <person name="Saqib H.S.A."/>
            <person name="Ni X."/>
            <person name="Shen Y."/>
        </authorList>
    </citation>
    <scope>NUCLEOTIDE SEQUENCE</scope>
    <source>
        <strain evidence="1">Bigg-433</strain>
    </source>
</reference>
<evidence type="ECO:0000313" key="2">
    <source>
        <dbReference type="Proteomes" id="UP000646548"/>
    </source>
</evidence>
<dbReference type="Proteomes" id="UP000646548">
    <property type="component" value="Unassembled WGS sequence"/>
</dbReference>
<evidence type="ECO:0000313" key="1">
    <source>
        <dbReference type="EMBL" id="KAF6717624.1"/>
    </source>
</evidence>
<accession>A0A834BXZ9</accession>